<feature type="region of interest" description="Disordered" evidence="1">
    <location>
        <begin position="486"/>
        <end position="525"/>
    </location>
</feature>
<gene>
    <name evidence="2" type="ORF">SAMN05660657_02310</name>
</gene>
<accession>A0A1I6ZWP0</accession>
<feature type="compositionally biased region" description="Low complexity" evidence="1">
    <location>
        <begin position="486"/>
        <end position="505"/>
    </location>
</feature>
<dbReference type="STRING" id="1296565.SAMN05660657_02310"/>
<dbReference type="AlphaFoldDB" id="A0A1I6ZWP0"/>
<evidence type="ECO:0008006" key="4">
    <source>
        <dbReference type="Google" id="ProtNLM"/>
    </source>
</evidence>
<dbReference type="EMBL" id="FPBA01000006">
    <property type="protein sequence ID" value="SFT67099.1"/>
    <property type="molecule type" value="Genomic_DNA"/>
</dbReference>
<evidence type="ECO:0000313" key="2">
    <source>
        <dbReference type="EMBL" id="SFT67099.1"/>
    </source>
</evidence>
<feature type="compositionally biased region" description="Polar residues" evidence="1">
    <location>
        <begin position="509"/>
        <end position="521"/>
    </location>
</feature>
<keyword evidence="3" id="KW-1185">Reference proteome</keyword>
<proteinExistence type="predicted"/>
<name>A0A1I6ZWP0_9ACTN</name>
<evidence type="ECO:0000256" key="1">
    <source>
        <dbReference type="SAM" id="MobiDB-lite"/>
    </source>
</evidence>
<sequence>MTTPRWWSQPFPPTGAIASEGIRNQLGRPPVDPLTVFVRETAQNSWDARLPGVETAYRLELTTVAPTHRPTWERLLTPPAGAQEHLGVGRAVRTPNLRLLSVVDRGTKGLGGPTRADQLAVGRRDWISFVLNVGEKRDTEMGGGTYGYGKAVLYRLSRVGTILVYTRTPEDHSGRLSSRLIGIALGSSFDSSARVDTDSRPFTGRHWWGDVREDHVEPVVGSEADDVARALGLTPFGPDESGTTLVVIDPDLEEFETPDEAAQHLAETIAWHLWPIMLPERGAERLVPSVVASGRSFPVPDPARLYPLRMFVNAYRRLPTDSATTLESGNPRKRLGRFALEKAVVVPMAPDAASEAASYAGVEGDPHHVCLMRSPELVVRYYEGPTTSSVHSVYAGVFRADDELDSVYARSEPPTHDNWVHEQLTGHERTFVKVTFTRLREQLAVFRAPVQQAVSTTSRATLGAASNYLGGLVAAAFAGVAGDGTARATASRGAGSGTTTTASPGNADGQGSSTRSASNASGRARVTVLSEPHIEESDGGIVLVARYGVAAEGPVRLDARLSVVTWEGREDDPPAGAARPRVLHWLVGRTRIAGDVCTVEGPAEVDLLVVPVPDTATEMDIVATPVMDLSDAGAA</sequence>
<evidence type="ECO:0000313" key="3">
    <source>
        <dbReference type="Proteomes" id="UP000199546"/>
    </source>
</evidence>
<protein>
    <recommendedName>
        <fullName evidence="4">Histidine kinase-, DNA gyrase B-, and HSP90-like ATPase</fullName>
    </recommendedName>
</protein>
<organism evidence="2 3">
    <name type="scientific">Geodermatophilus amargosae</name>
    <dbReference type="NCBI Taxonomy" id="1296565"/>
    <lineage>
        <taxon>Bacteria</taxon>
        <taxon>Bacillati</taxon>
        <taxon>Actinomycetota</taxon>
        <taxon>Actinomycetes</taxon>
        <taxon>Geodermatophilales</taxon>
        <taxon>Geodermatophilaceae</taxon>
        <taxon>Geodermatophilus</taxon>
    </lineage>
</organism>
<dbReference type="Proteomes" id="UP000199546">
    <property type="component" value="Unassembled WGS sequence"/>
</dbReference>
<reference evidence="3" key="1">
    <citation type="submission" date="2016-10" db="EMBL/GenBank/DDBJ databases">
        <authorList>
            <person name="Varghese N."/>
            <person name="Submissions S."/>
        </authorList>
    </citation>
    <scope>NUCLEOTIDE SEQUENCE [LARGE SCALE GENOMIC DNA]</scope>
    <source>
        <strain evidence="3">DSM 46136</strain>
    </source>
</reference>